<dbReference type="Gene3D" id="6.10.140.140">
    <property type="match status" value="1"/>
</dbReference>
<accession>A0ABQ9TWV8</accession>
<feature type="domain" description="KRAB" evidence="1">
    <location>
        <begin position="149"/>
        <end position="213"/>
    </location>
</feature>
<dbReference type="PROSITE" id="PS50805">
    <property type="entry name" value="KRAB"/>
    <property type="match status" value="1"/>
</dbReference>
<sequence>MAASRISDERTRTSYLPVVRAPYTRKFRLSSAAVDRLGGLCVAVEFVGEAGAKGSRGIGVGAPPESALRDPSGGFLGRRKGHGESIMFRLQEQDTSSEGCNAPETKISSQKLKAVQGETTEAASYLPAISQSQKKMITSQEYALFIESLTLEDVAVEFTWEEWQLLGPSQKDLYRDVMLENYSNLVSVGEESCPVSLRGYPIKGLCFLGFQKL</sequence>
<dbReference type="InterPro" id="IPR001909">
    <property type="entry name" value="KRAB"/>
</dbReference>
<organism evidence="2 3">
    <name type="scientific">Saguinus oedipus</name>
    <name type="common">Cotton-top tamarin</name>
    <name type="synonym">Oedipomidas oedipus</name>
    <dbReference type="NCBI Taxonomy" id="9490"/>
    <lineage>
        <taxon>Eukaryota</taxon>
        <taxon>Metazoa</taxon>
        <taxon>Chordata</taxon>
        <taxon>Craniata</taxon>
        <taxon>Vertebrata</taxon>
        <taxon>Euteleostomi</taxon>
        <taxon>Mammalia</taxon>
        <taxon>Eutheria</taxon>
        <taxon>Euarchontoglires</taxon>
        <taxon>Primates</taxon>
        <taxon>Haplorrhini</taxon>
        <taxon>Platyrrhini</taxon>
        <taxon>Cebidae</taxon>
        <taxon>Callitrichinae</taxon>
        <taxon>Saguinus</taxon>
    </lineage>
</organism>
<dbReference type="EMBL" id="JASSZA010000019">
    <property type="protein sequence ID" value="KAK2089049.1"/>
    <property type="molecule type" value="Genomic_DNA"/>
</dbReference>
<evidence type="ECO:0000259" key="1">
    <source>
        <dbReference type="PROSITE" id="PS50805"/>
    </source>
</evidence>
<dbReference type="SUPFAM" id="SSF109640">
    <property type="entry name" value="KRAB domain (Kruppel-associated box)"/>
    <property type="match status" value="1"/>
</dbReference>
<dbReference type="Pfam" id="PF01352">
    <property type="entry name" value="KRAB"/>
    <property type="match status" value="1"/>
</dbReference>
<name>A0ABQ9TWV8_SAGOE</name>
<dbReference type="CDD" id="cd07765">
    <property type="entry name" value="KRAB_A-box"/>
    <property type="match status" value="1"/>
</dbReference>
<keyword evidence="3" id="KW-1185">Reference proteome</keyword>
<proteinExistence type="predicted"/>
<dbReference type="PANTHER" id="PTHR23232:SF161">
    <property type="entry name" value="KRAB DOMAIN-CONTAINING PROTEIN"/>
    <property type="match status" value="1"/>
</dbReference>
<dbReference type="PANTHER" id="PTHR23232">
    <property type="entry name" value="KRAB DOMAIN C2H2 ZINC FINGER"/>
    <property type="match status" value="1"/>
</dbReference>
<reference evidence="2 3" key="1">
    <citation type="submission" date="2023-05" db="EMBL/GenBank/DDBJ databases">
        <title>B98-5 Cell Line De Novo Hybrid Assembly: An Optical Mapping Approach.</title>
        <authorList>
            <person name="Kananen K."/>
            <person name="Auerbach J.A."/>
            <person name="Kautto E."/>
            <person name="Blachly J.S."/>
        </authorList>
    </citation>
    <scope>NUCLEOTIDE SEQUENCE [LARGE SCALE GENOMIC DNA]</scope>
    <source>
        <strain evidence="2">B95-8</strain>
        <tissue evidence="2">Cell line</tissue>
    </source>
</reference>
<dbReference type="InterPro" id="IPR036051">
    <property type="entry name" value="KRAB_dom_sf"/>
</dbReference>
<dbReference type="InterPro" id="IPR050169">
    <property type="entry name" value="Krueppel_C2H2_ZnF"/>
</dbReference>
<dbReference type="SMART" id="SM00349">
    <property type="entry name" value="KRAB"/>
    <property type="match status" value="1"/>
</dbReference>
<protein>
    <recommendedName>
        <fullName evidence="1">KRAB domain-containing protein</fullName>
    </recommendedName>
</protein>
<comment type="caution">
    <text evidence="2">The sequence shown here is derived from an EMBL/GenBank/DDBJ whole genome shotgun (WGS) entry which is preliminary data.</text>
</comment>
<gene>
    <name evidence="2" type="ORF">P7K49_034956</name>
</gene>
<evidence type="ECO:0000313" key="3">
    <source>
        <dbReference type="Proteomes" id="UP001266305"/>
    </source>
</evidence>
<dbReference type="Proteomes" id="UP001266305">
    <property type="component" value="Unassembled WGS sequence"/>
</dbReference>
<evidence type="ECO:0000313" key="2">
    <source>
        <dbReference type="EMBL" id="KAK2089049.1"/>
    </source>
</evidence>